<dbReference type="EMBL" id="CP001340">
    <property type="protein sequence ID" value="ACL94352.1"/>
    <property type="molecule type" value="Genomic_DNA"/>
</dbReference>
<dbReference type="HOGENOM" id="CLU_1709947_0_0_5"/>
<sequence>MPDVFKFDPDAKTVTFHGDAGLELLYDLLLRAKFGDGYEKPLLISPWLAALLRQLDQALPDDGQWFPEKPGQPIFDTDDLLAMGDAVIEEGHTVGWWTMTPLEKRDYLRKVIAAPHPLTDLEVEFIENDIDAALEQARRLVADADDHLATPGHG</sequence>
<name>A0A0H3C818_CAUVN</name>
<evidence type="ECO:0000313" key="2">
    <source>
        <dbReference type="Proteomes" id="UP000001364"/>
    </source>
</evidence>
<dbReference type="SMR" id="A0A0H3C818"/>
<protein>
    <submittedName>
        <fullName evidence="1">Uncharacterized protein</fullName>
    </submittedName>
</protein>
<gene>
    <name evidence="1" type="ordered locus">CCNA_00887</name>
</gene>
<dbReference type="Proteomes" id="UP000001364">
    <property type="component" value="Chromosome"/>
</dbReference>
<dbReference type="KEGG" id="ccs:CCNA_00887"/>
<reference evidence="1 2" key="1">
    <citation type="journal article" date="2010" name="J. Bacteriol.">
        <title>The genetic basis of laboratory adaptation in Caulobacter crescentus.</title>
        <authorList>
            <person name="Marks M.E."/>
            <person name="Castro-Rojas C.M."/>
            <person name="Teiling C."/>
            <person name="Du L."/>
            <person name="Kapatral V."/>
            <person name="Walunas T.L."/>
            <person name="Crosson S."/>
        </authorList>
    </citation>
    <scope>NUCLEOTIDE SEQUENCE [LARGE SCALE GENOMIC DNA]</scope>
    <source>
        <strain evidence="2">NA1000 / CB15N</strain>
    </source>
</reference>
<dbReference type="RefSeq" id="WP_010918729.1">
    <property type="nucleotide sequence ID" value="NC_011916.1"/>
</dbReference>
<organism evidence="1 2">
    <name type="scientific">Caulobacter vibrioides (strain NA1000 / CB15N)</name>
    <name type="common">Caulobacter crescentus</name>
    <dbReference type="NCBI Taxonomy" id="565050"/>
    <lineage>
        <taxon>Bacteria</taxon>
        <taxon>Pseudomonadati</taxon>
        <taxon>Pseudomonadota</taxon>
        <taxon>Alphaproteobacteria</taxon>
        <taxon>Caulobacterales</taxon>
        <taxon>Caulobacteraceae</taxon>
        <taxon>Caulobacter</taxon>
    </lineage>
</organism>
<evidence type="ECO:0000313" key="1">
    <source>
        <dbReference type="EMBL" id="ACL94352.1"/>
    </source>
</evidence>
<dbReference type="AlphaFoldDB" id="A0A0H3C818"/>
<accession>A0A0H3C818</accession>
<dbReference type="RefSeq" id="YP_002516260.1">
    <property type="nucleotide sequence ID" value="NC_011916.1"/>
</dbReference>
<dbReference type="GeneID" id="7329927"/>
<keyword evidence="2" id="KW-1185">Reference proteome</keyword>
<dbReference type="PATRIC" id="fig|565050.3.peg.875"/>
<dbReference type="OrthoDB" id="7186843at2"/>
<proteinExistence type="predicted"/>